<evidence type="ECO:0008006" key="3">
    <source>
        <dbReference type="Google" id="ProtNLM"/>
    </source>
</evidence>
<name>A0A4Q5K7X7_9GAMM</name>
<dbReference type="GeneID" id="56277062"/>
<evidence type="ECO:0000313" key="1">
    <source>
        <dbReference type="EMBL" id="RYU41888.1"/>
    </source>
</evidence>
<organism evidence="1 2">
    <name type="scientific">Aliivibrio finisterrensis</name>
    <dbReference type="NCBI Taxonomy" id="511998"/>
    <lineage>
        <taxon>Bacteria</taxon>
        <taxon>Pseudomonadati</taxon>
        <taxon>Pseudomonadota</taxon>
        <taxon>Gammaproteobacteria</taxon>
        <taxon>Vibrionales</taxon>
        <taxon>Vibrionaceae</taxon>
        <taxon>Aliivibrio</taxon>
    </lineage>
</organism>
<dbReference type="EMBL" id="SEZJ01000028">
    <property type="protein sequence ID" value="RYU41888.1"/>
    <property type="molecule type" value="Genomic_DNA"/>
</dbReference>
<dbReference type="Pfam" id="PF05489">
    <property type="entry name" value="Phage_tail_X"/>
    <property type="match status" value="1"/>
</dbReference>
<dbReference type="AlphaFoldDB" id="A0A4Q5K7X7"/>
<dbReference type="InterPro" id="IPR008861">
    <property type="entry name" value="GpX-like"/>
</dbReference>
<protein>
    <recommendedName>
        <fullName evidence="3">Phage tail protein</fullName>
    </recommendedName>
</protein>
<dbReference type="RefSeq" id="WP_130088343.1">
    <property type="nucleotide sequence ID" value="NZ_SEZJ01000028.1"/>
</dbReference>
<accession>A0A4Q5K7X7</accession>
<proteinExistence type="predicted"/>
<dbReference type="Proteomes" id="UP000293465">
    <property type="component" value="Unassembled WGS sequence"/>
</dbReference>
<gene>
    <name evidence="1" type="ORF">ERW49_18540</name>
</gene>
<reference evidence="1 2" key="1">
    <citation type="submission" date="2019-02" db="EMBL/GenBank/DDBJ databases">
        <title>Genome sequences of Aliivibrio finisterrensis strains from farmed Atlantic salmon.</title>
        <authorList>
            <person name="Bowman J.P."/>
        </authorList>
    </citation>
    <scope>NUCLEOTIDE SEQUENCE [LARGE SCALE GENOMIC DNA]</scope>
    <source>
        <strain evidence="1 2">A32</strain>
    </source>
</reference>
<dbReference type="OrthoDB" id="5883823at2"/>
<evidence type="ECO:0000313" key="2">
    <source>
        <dbReference type="Proteomes" id="UP000293465"/>
    </source>
</evidence>
<comment type="caution">
    <text evidence="1">The sequence shown here is derived from an EMBL/GenBank/DDBJ whole genome shotgun (WGS) entry which is preliminary data.</text>
</comment>
<sequence length="73" mass="8379">MTELIALQGETWEQLCYRAYQKSTEMLVMSLRNANRDTARAMNAFQFLGGERIIIPTITSTEAVIIEVAPWER</sequence>